<evidence type="ECO:0000259" key="1">
    <source>
        <dbReference type="Pfam" id="PF06283"/>
    </source>
</evidence>
<evidence type="ECO:0000313" key="2">
    <source>
        <dbReference type="EMBL" id="AYF98183.1"/>
    </source>
</evidence>
<dbReference type="AlphaFoldDB" id="A0A387B757"/>
<feature type="domain" description="ThuA-like" evidence="1">
    <location>
        <begin position="22"/>
        <end position="211"/>
    </location>
</feature>
<name>A0A387B757_9MICO</name>
<dbReference type="Proteomes" id="UP000278886">
    <property type="component" value="Chromosome"/>
</dbReference>
<organism evidence="2 3">
    <name type="scientific">Protaetiibacter intestinalis</name>
    <dbReference type="NCBI Taxonomy" id="2419774"/>
    <lineage>
        <taxon>Bacteria</taxon>
        <taxon>Bacillati</taxon>
        <taxon>Actinomycetota</taxon>
        <taxon>Actinomycetes</taxon>
        <taxon>Micrococcales</taxon>
        <taxon>Microbacteriaceae</taxon>
        <taxon>Protaetiibacter</taxon>
    </lineage>
</organism>
<protein>
    <submittedName>
        <fullName evidence="2">ThuA domain-containing protein</fullName>
    </submittedName>
</protein>
<dbReference type="InterPro" id="IPR029010">
    <property type="entry name" value="ThuA-like"/>
</dbReference>
<dbReference type="SUPFAM" id="SSF52317">
    <property type="entry name" value="Class I glutamine amidotransferase-like"/>
    <property type="match status" value="1"/>
</dbReference>
<reference evidence="3" key="1">
    <citation type="submission" date="2018-09" db="EMBL/GenBank/DDBJ databases">
        <title>Genome sequencing of strain 2DFWR-13.</title>
        <authorList>
            <person name="Heo J."/>
            <person name="Kim S.-J."/>
            <person name="Kwon S.-W."/>
        </authorList>
    </citation>
    <scope>NUCLEOTIDE SEQUENCE [LARGE SCALE GENOMIC DNA]</scope>
    <source>
        <strain evidence="3">2DFWR-13</strain>
    </source>
</reference>
<dbReference type="Pfam" id="PF06283">
    <property type="entry name" value="ThuA"/>
    <property type="match status" value="1"/>
</dbReference>
<evidence type="ECO:0000313" key="3">
    <source>
        <dbReference type="Proteomes" id="UP000278886"/>
    </source>
</evidence>
<sequence>MTDAVLLTGGGDFDDPWHPFRATAARIAQVLDGLGVRTTIVDGAAGFADAVAAGPDLVVVQASNAYEPTSGDDLVLDAVAAHLAGGRPLLAVHSATCLFVDRPEWAATLGGRWVPEESYHPELGEAHVRLEPHPITAGLVDVEAVDERYTALSVSPEVGVLAWHEEAGARHPLAWTHRVGGANVVYDALGHDERSYDSPSRRALLEREVGWLLSPAAAPPPAGS</sequence>
<dbReference type="EMBL" id="CP032630">
    <property type="protein sequence ID" value="AYF98183.1"/>
    <property type="molecule type" value="Genomic_DNA"/>
</dbReference>
<keyword evidence="3" id="KW-1185">Reference proteome</keyword>
<dbReference type="RefSeq" id="WP_120762530.1">
    <property type="nucleotide sequence ID" value="NZ_CP032630.1"/>
</dbReference>
<gene>
    <name evidence="2" type="ORF">D7I47_07905</name>
</gene>
<dbReference type="InterPro" id="IPR029062">
    <property type="entry name" value="Class_I_gatase-like"/>
</dbReference>
<dbReference type="PANTHER" id="PTHR40469:SF2">
    <property type="entry name" value="GALACTOSE-BINDING DOMAIN-LIKE SUPERFAMILY PROTEIN"/>
    <property type="match status" value="1"/>
</dbReference>
<dbReference type="OrthoDB" id="3350268at2"/>
<proteinExistence type="predicted"/>
<dbReference type="KEGG" id="lyd:D7I47_07905"/>
<accession>A0A387B757</accession>
<dbReference type="Gene3D" id="3.40.50.880">
    <property type="match status" value="1"/>
</dbReference>
<dbReference type="PANTHER" id="PTHR40469">
    <property type="entry name" value="SECRETED GLYCOSYL HYDROLASE"/>
    <property type="match status" value="1"/>
</dbReference>